<evidence type="ECO:0000259" key="1">
    <source>
        <dbReference type="Pfam" id="PF13443"/>
    </source>
</evidence>
<name>A0A2U1JXG5_9FLAO</name>
<dbReference type="Proteomes" id="UP000245618">
    <property type="component" value="Unassembled WGS sequence"/>
</dbReference>
<feature type="domain" description="HTH cro/C1-type" evidence="1">
    <location>
        <begin position="31"/>
        <end position="71"/>
    </location>
</feature>
<evidence type="ECO:0000313" key="2">
    <source>
        <dbReference type="EMBL" id="PWA09897.1"/>
    </source>
</evidence>
<dbReference type="InterPro" id="IPR010982">
    <property type="entry name" value="Lambda_DNA-bd_dom_sf"/>
</dbReference>
<sequence length="72" mass="8640">MEDIDDIICDYIYTNWVKPHKSQRSFGLDHNIDESTVRKIKEKNYNIPVKTLHKICEARNIKLSEFFKLIDK</sequence>
<comment type="caution">
    <text evidence="2">The sequence shown here is derived from an EMBL/GenBank/DDBJ whole genome shotgun (WGS) entry which is preliminary data.</text>
</comment>
<keyword evidence="3" id="KW-1185">Reference proteome</keyword>
<reference evidence="2 3" key="1">
    <citation type="submission" date="2018-04" db="EMBL/GenBank/DDBJ databases">
        <title>Flavobacterium sp. nov., isolated from glacier ice.</title>
        <authorList>
            <person name="Liu Q."/>
            <person name="Xin Y.-H."/>
        </authorList>
    </citation>
    <scope>NUCLEOTIDE SEQUENCE [LARGE SCALE GENOMIC DNA]</scope>
    <source>
        <strain evidence="2 3">LB2P30</strain>
    </source>
</reference>
<dbReference type="AlphaFoldDB" id="A0A2U1JXG5"/>
<dbReference type="OrthoDB" id="679419at2"/>
<dbReference type="Pfam" id="PF13443">
    <property type="entry name" value="HTH_26"/>
    <property type="match status" value="1"/>
</dbReference>
<dbReference type="RefSeq" id="WP_116761920.1">
    <property type="nucleotide sequence ID" value="NZ_QCZH01000005.1"/>
</dbReference>
<dbReference type="GO" id="GO:0003677">
    <property type="term" value="F:DNA binding"/>
    <property type="evidence" value="ECO:0007669"/>
    <property type="project" value="InterPro"/>
</dbReference>
<dbReference type="SUPFAM" id="SSF47413">
    <property type="entry name" value="lambda repressor-like DNA-binding domains"/>
    <property type="match status" value="1"/>
</dbReference>
<organism evidence="2 3">
    <name type="scientific">Flavobacterium laiguense</name>
    <dbReference type="NCBI Taxonomy" id="2169409"/>
    <lineage>
        <taxon>Bacteria</taxon>
        <taxon>Pseudomonadati</taxon>
        <taxon>Bacteroidota</taxon>
        <taxon>Flavobacteriia</taxon>
        <taxon>Flavobacteriales</taxon>
        <taxon>Flavobacteriaceae</taxon>
        <taxon>Flavobacterium</taxon>
    </lineage>
</organism>
<gene>
    <name evidence="2" type="ORF">DB891_06905</name>
</gene>
<dbReference type="EMBL" id="QCZH01000005">
    <property type="protein sequence ID" value="PWA09897.1"/>
    <property type="molecule type" value="Genomic_DNA"/>
</dbReference>
<dbReference type="InterPro" id="IPR001387">
    <property type="entry name" value="Cro/C1-type_HTH"/>
</dbReference>
<evidence type="ECO:0000313" key="3">
    <source>
        <dbReference type="Proteomes" id="UP000245618"/>
    </source>
</evidence>
<dbReference type="Gene3D" id="1.10.260.40">
    <property type="entry name" value="lambda repressor-like DNA-binding domains"/>
    <property type="match status" value="1"/>
</dbReference>
<accession>A0A2U1JXG5</accession>
<protein>
    <submittedName>
        <fullName evidence="2">Transcriptional regulator</fullName>
    </submittedName>
</protein>
<proteinExistence type="predicted"/>